<dbReference type="InterPro" id="IPR001608">
    <property type="entry name" value="Ala_racemase_N"/>
</dbReference>
<dbReference type="AlphaFoldDB" id="K1TDY7"/>
<dbReference type="InterPro" id="IPR036615">
    <property type="entry name" value="Mur_ligase_C_dom_sf"/>
</dbReference>
<dbReference type="Gene3D" id="3.20.20.10">
    <property type="entry name" value="Alanine racemase"/>
    <property type="match status" value="1"/>
</dbReference>
<sequence length="296" mass="32341">EEKSAEKLVLAKGARTIIYHGGSSLLERMIRTLYGGRQLQDAAEYPLPEQLPAGVLESGAGRVDAQLVGAFCRVMGFPDPDFGRIRPVAMRLELKEGINGSLLIDDAYNSDINSLSIALDYLHNMAAGRPMTLILSDIEQSGVEDGVLYGEVARLVAAAGVSRLIGVGDRIRNAGANFACDSAFYRTTDELLRNLRRDDVAGRVVLIKGSRDSHFERVSHALERKSHTTVLEVDLDAMIHNLNYFRARLRPGVRLVAMVKAASYGAGDFEVAQMLQHQGVNYLAVAFADEGVLLRE</sequence>
<feature type="domain" description="Mur ligase C-terminal" evidence="5">
    <location>
        <begin position="90"/>
        <end position="211"/>
    </location>
</feature>
<dbReference type="InterPro" id="IPR051046">
    <property type="entry name" value="MurCDEF_CellWall_CoF430Synth"/>
</dbReference>
<dbReference type="SUPFAM" id="SSF51419">
    <property type="entry name" value="PLP-binding barrel"/>
    <property type="match status" value="1"/>
</dbReference>
<dbReference type="InterPro" id="IPR004101">
    <property type="entry name" value="Mur_ligase_C"/>
</dbReference>
<feature type="domain" description="Alanine racemase N-terminal" evidence="4">
    <location>
        <begin position="233"/>
        <end position="296"/>
    </location>
</feature>
<dbReference type="Pfam" id="PF01168">
    <property type="entry name" value="Ala_racemase_N"/>
    <property type="match status" value="1"/>
</dbReference>
<evidence type="ECO:0000313" key="6">
    <source>
        <dbReference type="EMBL" id="EKC57426.1"/>
    </source>
</evidence>
<dbReference type="GO" id="GO:0016881">
    <property type="term" value="F:acid-amino acid ligase activity"/>
    <property type="evidence" value="ECO:0007669"/>
    <property type="project" value="InterPro"/>
</dbReference>
<keyword evidence="1 6" id="KW-0436">Ligase</keyword>
<comment type="caution">
    <text evidence="6">The sequence shown here is derived from an EMBL/GenBank/DDBJ whole genome shotgun (WGS) entry which is preliminary data.</text>
</comment>
<organism evidence="6">
    <name type="scientific">human gut metagenome</name>
    <dbReference type="NCBI Taxonomy" id="408170"/>
    <lineage>
        <taxon>unclassified sequences</taxon>
        <taxon>metagenomes</taxon>
        <taxon>organismal metagenomes</taxon>
    </lineage>
</organism>
<protein>
    <submittedName>
        <fullName evidence="6">Mur ligase domain protein/alanine racemase</fullName>
    </submittedName>
</protein>
<evidence type="ECO:0000259" key="5">
    <source>
        <dbReference type="Pfam" id="PF02875"/>
    </source>
</evidence>
<dbReference type="SUPFAM" id="SSF53244">
    <property type="entry name" value="MurD-like peptide ligases, peptide-binding domain"/>
    <property type="match status" value="1"/>
</dbReference>
<keyword evidence="3" id="KW-0067">ATP-binding</keyword>
<name>K1TDY7_9ZZZZ</name>
<dbReference type="Pfam" id="PF02875">
    <property type="entry name" value="Mur_ligase_C"/>
    <property type="match status" value="1"/>
</dbReference>
<proteinExistence type="predicted"/>
<feature type="non-terminal residue" evidence="6">
    <location>
        <position position="296"/>
    </location>
</feature>
<gene>
    <name evidence="6" type="ORF">OBE_10536</name>
</gene>
<dbReference type="EMBL" id="AJWZ01007253">
    <property type="protein sequence ID" value="EKC57426.1"/>
    <property type="molecule type" value="Genomic_DNA"/>
</dbReference>
<dbReference type="Gene3D" id="3.90.190.20">
    <property type="entry name" value="Mur ligase, C-terminal domain"/>
    <property type="match status" value="1"/>
</dbReference>
<evidence type="ECO:0000256" key="2">
    <source>
        <dbReference type="ARBA" id="ARBA00022741"/>
    </source>
</evidence>
<keyword evidence="2" id="KW-0547">Nucleotide-binding</keyword>
<dbReference type="GO" id="GO:0005524">
    <property type="term" value="F:ATP binding"/>
    <property type="evidence" value="ECO:0007669"/>
    <property type="project" value="UniProtKB-KW"/>
</dbReference>
<dbReference type="PANTHER" id="PTHR43024">
    <property type="entry name" value="UDP-N-ACETYLMURAMOYL-TRIPEPTIDE--D-ALANYL-D-ALANINE LIGASE"/>
    <property type="match status" value="1"/>
</dbReference>
<feature type="non-terminal residue" evidence="6">
    <location>
        <position position="1"/>
    </location>
</feature>
<accession>K1TDY7</accession>
<evidence type="ECO:0000256" key="3">
    <source>
        <dbReference type="ARBA" id="ARBA00022840"/>
    </source>
</evidence>
<reference evidence="6" key="1">
    <citation type="journal article" date="2013" name="Environ. Microbiol.">
        <title>Microbiota from the distal guts of lean and obese adolescents exhibit partial functional redundancy besides clear differences in community structure.</title>
        <authorList>
            <person name="Ferrer M."/>
            <person name="Ruiz A."/>
            <person name="Lanza F."/>
            <person name="Haange S.B."/>
            <person name="Oberbach A."/>
            <person name="Till H."/>
            <person name="Bargiela R."/>
            <person name="Campoy C."/>
            <person name="Segura M.T."/>
            <person name="Richter M."/>
            <person name="von Bergen M."/>
            <person name="Seifert J."/>
            <person name="Suarez A."/>
        </authorList>
    </citation>
    <scope>NUCLEOTIDE SEQUENCE</scope>
</reference>
<dbReference type="PANTHER" id="PTHR43024:SF1">
    <property type="entry name" value="UDP-N-ACETYLMURAMOYL-TRIPEPTIDE--D-ALANYL-D-ALANINE LIGASE"/>
    <property type="match status" value="1"/>
</dbReference>
<evidence type="ECO:0000259" key="4">
    <source>
        <dbReference type="Pfam" id="PF01168"/>
    </source>
</evidence>
<dbReference type="InterPro" id="IPR029066">
    <property type="entry name" value="PLP-binding_barrel"/>
</dbReference>
<evidence type="ECO:0000256" key="1">
    <source>
        <dbReference type="ARBA" id="ARBA00022598"/>
    </source>
</evidence>